<organism evidence="1 2">
    <name type="scientific">Sphingobacterium humi</name>
    <dbReference type="NCBI Taxonomy" id="1796905"/>
    <lineage>
        <taxon>Bacteria</taxon>
        <taxon>Pseudomonadati</taxon>
        <taxon>Bacteroidota</taxon>
        <taxon>Sphingobacteriia</taxon>
        <taxon>Sphingobacteriales</taxon>
        <taxon>Sphingobacteriaceae</taxon>
        <taxon>Sphingobacterium</taxon>
    </lineage>
</organism>
<proteinExistence type="predicted"/>
<protein>
    <submittedName>
        <fullName evidence="1">Uncharacterized protein</fullName>
    </submittedName>
</protein>
<dbReference type="AlphaFoldDB" id="A0A6N8L5T6"/>
<comment type="caution">
    <text evidence="1">The sequence shown here is derived from an EMBL/GenBank/DDBJ whole genome shotgun (WGS) entry which is preliminary data.</text>
</comment>
<sequence length="80" mass="8813">MNKAIITAGLLNNDSGAVVKEREVDKVTLFTEKETTTTTTRDGTKIQVTAKKEDLKPGVTSFEILPASRSKLFSIHLIKH</sequence>
<keyword evidence="2" id="KW-1185">Reference proteome</keyword>
<dbReference type="Proteomes" id="UP000435036">
    <property type="component" value="Unassembled WGS sequence"/>
</dbReference>
<reference evidence="1 2" key="1">
    <citation type="submission" date="2019-12" db="EMBL/GenBank/DDBJ databases">
        <authorList>
            <person name="Dong K."/>
        </authorList>
    </citation>
    <scope>NUCLEOTIDE SEQUENCE [LARGE SCALE GENOMIC DNA]</scope>
    <source>
        <strain evidence="1 2">JCM 31225</strain>
    </source>
</reference>
<dbReference type="RefSeq" id="WP_160370530.1">
    <property type="nucleotide sequence ID" value="NZ_WSQA01000016.1"/>
</dbReference>
<evidence type="ECO:0000313" key="1">
    <source>
        <dbReference type="EMBL" id="MVZ63811.1"/>
    </source>
</evidence>
<gene>
    <name evidence="1" type="ORF">GQF63_17440</name>
</gene>
<accession>A0A6N8L5T6</accession>
<dbReference type="EMBL" id="WSQA01000016">
    <property type="protein sequence ID" value="MVZ63811.1"/>
    <property type="molecule type" value="Genomic_DNA"/>
</dbReference>
<evidence type="ECO:0000313" key="2">
    <source>
        <dbReference type="Proteomes" id="UP000435036"/>
    </source>
</evidence>
<name>A0A6N8L5T6_9SPHI</name>